<dbReference type="InterPro" id="IPR027417">
    <property type="entry name" value="P-loop_NTPase"/>
</dbReference>
<proteinExistence type="inferred from homology"/>
<dbReference type="InterPro" id="IPR013563">
    <property type="entry name" value="Oligopep_ABC_C"/>
</dbReference>
<dbReference type="PROSITE" id="PS50893">
    <property type="entry name" value="ABC_TRANSPORTER_2"/>
    <property type="match status" value="1"/>
</dbReference>
<evidence type="ECO:0000259" key="8">
    <source>
        <dbReference type="PROSITE" id="PS50893"/>
    </source>
</evidence>
<dbReference type="Pfam" id="PF00005">
    <property type="entry name" value="ABC_tran"/>
    <property type="match status" value="1"/>
</dbReference>
<organism evidence="9 10">
    <name type="scientific">Paenibacillus enshidis</name>
    <dbReference type="NCBI Taxonomy" id="1458439"/>
    <lineage>
        <taxon>Bacteria</taxon>
        <taxon>Bacillati</taxon>
        <taxon>Bacillota</taxon>
        <taxon>Bacilli</taxon>
        <taxon>Bacillales</taxon>
        <taxon>Paenibacillaceae</taxon>
        <taxon>Paenibacillus</taxon>
    </lineage>
</organism>
<name>A0ABV5AQQ0_9BACL</name>
<keyword evidence="5" id="KW-0547">Nucleotide-binding</keyword>
<dbReference type="CDD" id="cd03257">
    <property type="entry name" value="ABC_NikE_OppD_transporters"/>
    <property type="match status" value="1"/>
</dbReference>
<dbReference type="Pfam" id="PF08352">
    <property type="entry name" value="oligo_HPY"/>
    <property type="match status" value="1"/>
</dbReference>
<comment type="similarity">
    <text evidence="2">Belongs to the ABC transporter superfamily.</text>
</comment>
<sequence length="323" mass="35345">MNLLEVKELKTVFKTGSGAVPAVNRVSFSVHAGETLAIVGESGCGKSVTSLSIMRLVAAPGEIAGGEVRFEDKDLLKLSAKEMRNYRGNEISMIFQEPMTSLNPVFTIGNQIGEVLRRHEGLSKQEARRRSIDMLERVGIPGAARVIGQFPHQLSGGMRQRVMIAIALACRPKLLIADEPTTALDVTIQAQILDLIGTLSREENTGVILITHDLGVVAEMADRVAVMYAGEIVEEANVYELFEHPGHPYTIGLMGSLPKMTEQKERLHSIPGTVPNLLDMPAGCPFHPRCPYAADVCLRIKPELEQKKEGHLVRCHRAEEVAL</sequence>
<feature type="domain" description="ABC transporter" evidence="8">
    <location>
        <begin position="7"/>
        <end position="254"/>
    </location>
</feature>
<evidence type="ECO:0000313" key="9">
    <source>
        <dbReference type="EMBL" id="MFB5266367.1"/>
    </source>
</evidence>
<gene>
    <name evidence="9" type="ORF">ACE41H_06150</name>
</gene>
<keyword evidence="10" id="KW-1185">Reference proteome</keyword>
<evidence type="ECO:0000313" key="10">
    <source>
        <dbReference type="Proteomes" id="UP001580346"/>
    </source>
</evidence>
<reference evidence="9 10" key="1">
    <citation type="submission" date="2024-09" db="EMBL/GenBank/DDBJ databases">
        <title>Paenibacillus zeirhizospherea sp. nov., isolated from surface of the maize (Zea mays) roots in a horticulture field, Hungary.</title>
        <authorList>
            <person name="Marton D."/>
            <person name="Farkas M."/>
            <person name="Bedics A."/>
            <person name="Toth E."/>
            <person name="Tancsics A."/>
            <person name="Boka K."/>
            <person name="Maroti G."/>
            <person name="Kriszt B."/>
            <person name="Cserhati M."/>
        </authorList>
    </citation>
    <scope>NUCLEOTIDE SEQUENCE [LARGE SCALE GENOMIC DNA]</scope>
    <source>
        <strain evidence="9 10">KCTC 33519</strain>
    </source>
</reference>
<evidence type="ECO:0000256" key="3">
    <source>
        <dbReference type="ARBA" id="ARBA00022448"/>
    </source>
</evidence>
<dbReference type="GO" id="GO:0005524">
    <property type="term" value="F:ATP binding"/>
    <property type="evidence" value="ECO:0007669"/>
    <property type="project" value="UniProtKB-KW"/>
</dbReference>
<dbReference type="Gene3D" id="3.40.50.300">
    <property type="entry name" value="P-loop containing nucleotide triphosphate hydrolases"/>
    <property type="match status" value="1"/>
</dbReference>
<evidence type="ECO:0000256" key="6">
    <source>
        <dbReference type="ARBA" id="ARBA00022840"/>
    </source>
</evidence>
<evidence type="ECO:0000256" key="2">
    <source>
        <dbReference type="ARBA" id="ARBA00005417"/>
    </source>
</evidence>
<evidence type="ECO:0000256" key="4">
    <source>
        <dbReference type="ARBA" id="ARBA00022475"/>
    </source>
</evidence>
<keyword evidence="3" id="KW-0813">Transport</keyword>
<dbReference type="InterPro" id="IPR003439">
    <property type="entry name" value="ABC_transporter-like_ATP-bd"/>
</dbReference>
<dbReference type="InterPro" id="IPR003593">
    <property type="entry name" value="AAA+_ATPase"/>
</dbReference>
<evidence type="ECO:0000256" key="1">
    <source>
        <dbReference type="ARBA" id="ARBA00004202"/>
    </source>
</evidence>
<dbReference type="InterPro" id="IPR017871">
    <property type="entry name" value="ABC_transporter-like_CS"/>
</dbReference>
<protein>
    <submittedName>
        <fullName evidence="9">ABC transporter ATP-binding protein</fullName>
    </submittedName>
</protein>
<dbReference type="NCBIfam" id="TIGR01727">
    <property type="entry name" value="oligo_HPY"/>
    <property type="match status" value="1"/>
</dbReference>
<keyword evidence="4" id="KW-1003">Cell membrane</keyword>
<evidence type="ECO:0000256" key="7">
    <source>
        <dbReference type="ARBA" id="ARBA00023136"/>
    </source>
</evidence>
<keyword evidence="7" id="KW-0472">Membrane</keyword>
<comment type="caution">
    <text evidence="9">The sequence shown here is derived from an EMBL/GenBank/DDBJ whole genome shotgun (WGS) entry which is preliminary data.</text>
</comment>
<dbReference type="SMART" id="SM00382">
    <property type="entry name" value="AAA"/>
    <property type="match status" value="1"/>
</dbReference>
<evidence type="ECO:0000256" key="5">
    <source>
        <dbReference type="ARBA" id="ARBA00022741"/>
    </source>
</evidence>
<dbReference type="RefSeq" id="WP_375354002.1">
    <property type="nucleotide sequence ID" value="NZ_JBHHMI010000003.1"/>
</dbReference>
<comment type="subcellular location">
    <subcellularLocation>
        <location evidence="1">Cell membrane</location>
        <topology evidence="1">Peripheral membrane protein</topology>
    </subcellularLocation>
</comment>
<accession>A0ABV5AQQ0</accession>
<dbReference type="PANTHER" id="PTHR43297">
    <property type="entry name" value="OLIGOPEPTIDE TRANSPORT ATP-BINDING PROTEIN APPD"/>
    <property type="match status" value="1"/>
</dbReference>
<dbReference type="PANTHER" id="PTHR43297:SF2">
    <property type="entry name" value="DIPEPTIDE TRANSPORT ATP-BINDING PROTEIN DPPD"/>
    <property type="match status" value="1"/>
</dbReference>
<dbReference type="SUPFAM" id="SSF52540">
    <property type="entry name" value="P-loop containing nucleoside triphosphate hydrolases"/>
    <property type="match status" value="1"/>
</dbReference>
<dbReference type="Proteomes" id="UP001580346">
    <property type="component" value="Unassembled WGS sequence"/>
</dbReference>
<dbReference type="InterPro" id="IPR050388">
    <property type="entry name" value="ABC_Ni/Peptide_Import"/>
</dbReference>
<dbReference type="EMBL" id="JBHHMI010000003">
    <property type="protein sequence ID" value="MFB5266367.1"/>
    <property type="molecule type" value="Genomic_DNA"/>
</dbReference>
<keyword evidence="6 9" id="KW-0067">ATP-binding</keyword>
<dbReference type="PROSITE" id="PS00211">
    <property type="entry name" value="ABC_TRANSPORTER_1"/>
    <property type="match status" value="1"/>
</dbReference>